<gene>
    <name evidence="2" type="ORF">CTOB1V02_LOCUS8828</name>
</gene>
<dbReference type="InterPro" id="IPR011600">
    <property type="entry name" value="Pept_C14_caspase"/>
</dbReference>
<evidence type="ECO:0000313" key="2">
    <source>
        <dbReference type="EMBL" id="CAD7230973.1"/>
    </source>
</evidence>
<dbReference type="AlphaFoldDB" id="A0A7R8ZNZ4"/>
<organism evidence="2">
    <name type="scientific">Cyprideis torosa</name>
    <dbReference type="NCBI Taxonomy" id="163714"/>
    <lineage>
        <taxon>Eukaryota</taxon>
        <taxon>Metazoa</taxon>
        <taxon>Ecdysozoa</taxon>
        <taxon>Arthropoda</taxon>
        <taxon>Crustacea</taxon>
        <taxon>Oligostraca</taxon>
        <taxon>Ostracoda</taxon>
        <taxon>Podocopa</taxon>
        <taxon>Podocopida</taxon>
        <taxon>Cytherocopina</taxon>
        <taxon>Cytheroidea</taxon>
        <taxon>Cytherideidae</taxon>
        <taxon>Cyprideis</taxon>
    </lineage>
</organism>
<dbReference type="Gene3D" id="3.40.50.1460">
    <property type="match status" value="1"/>
</dbReference>
<name>A0A7R8ZNZ4_9CRUS</name>
<dbReference type="PRINTS" id="PR00376">
    <property type="entry name" value="IL1BCENZYME"/>
</dbReference>
<evidence type="ECO:0000256" key="1">
    <source>
        <dbReference type="ARBA" id="ARBA00010134"/>
    </source>
</evidence>
<dbReference type="InterPro" id="IPR001309">
    <property type="entry name" value="Pept_C14_p20"/>
</dbReference>
<dbReference type="GO" id="GO:0004197">
    <property type="term" value="F:cysteine-type endopeptidase activity"/>
    <property type="evidence" value="ECO:0007669"/>
    <property type="project" value="InterPro"/>
</dbReference>
<protein>
    <submittedName>
        <fullName evidence="2">Uncharacterized protein</fullName>
    </submittedName>
</protein>
<dbReference type="OrthoDB" id="6044770at2759"/>
<dbReference type="Pfam" id="PF00656">
    <property type="entry name" value="Peptidase_C14"/>
    <property type="match status" value="1"/>
</dbReference>
<dbReference type="SMART" id="SM00115">
    <property type="entry name" value="CASc"/>
    <property type="match status" value="1"/>
</dbReference>
<dbReference type="PANTHER" id="PTHR10454:SF210">
    <property type="entry name" value="CASPASE-2"/>
    <property type="match status" value="1"/>
</dbReference>
<dbReference type="InterPro" id="IPR029030">
    <property type="entry name" value="Caspase-like_dom_sf"/>
</dbReference>
<dbReference type="PROSITE" id="PS50208">
    <property type="entry name" value="CASPASE_P20"/>
    <property type="match status" value="1"/>
</dbReference>
<dbReference type="EMBL" id="OB663099">
    <property type="protein sequence ID" value="CAD7230973.1"/>
    <property type="molecule type" value="Genomic_DNA"/>
</dbReference>
<dbReference type="GO" id="GO:0005737">
    <property type="term" value="C:cytoplasm"/>
    <property type="evidence" value="ECO:0007669"/>
    <property type="project" value="TreeGrafter"/>
</dbReference>
<dbReference type="InterPro" id="IPR002398">
    <property type="entry name" value="Pept_C14"/>
</dbReference>
<sequence length="429" mass="50255">MMADTVSESAGGTLNYIKGIVQHPDTGAWFTLSLCLFLIYSIWSTLLGFRENEQETTLQAVKRVFQGEWREMKVYLYKVRERVNNFLFTKSVYPELLRDEYDSDEPTITEEEILKGIHDKLPPPLSKEEIKINATDTWNNRKKNRCKEGWRLSKYPRGLCIIINVRDFEFEANQKEKEWERKGSEVDVENLTQLFTHSYFQVRSHINPTKKDMMKIIETYAKYQDHGQTMMLIVLTHGLKFLTDDILFPSDFQPDRQGEVYRKGIPTSWILQQFSDKNCPSLAGKPKVFIFQDCRPPTYNRKIFKGKVPNLWKRLSDPSLVGKDSHNPRHCAILRSRCKANVDNKTERGSVLARAIFRIITEASERSDLYRHFAYIAKQIQWLKTNHLPYGPFDPEVVVPGPFLEYFFNNGMIESEEENAEAEKQKKRQ</sequence>
<dbReference type="GO" id="GO:0043525">
    <property type="term" value="P:positive regulation of neuron apoptotic process"/>
    <property type="evidence" value="ECO:0007669"/>
    <property type="project" value="TreeGrafter"/>
</dbReference>
<dbReference type="PANTHER" id="PTHR10454">
    <property type="entry name" value="CASPASE"/>
    <property type="match status" value="1"/>
</dbReference>
<proteinExistence type="inferred from homology"/>
<dbReference type="SUPFAM" id="SSF52129">
    <property type="entry name" value="Caspase-like"/>
    <property type="match status" value="1"/>
</dbReference>
<accession>A0A7R8ZNZ4</accession>
<dbReference type="InterPro" id="IPR015917">
    <property type="entry name" value="Pept_C14A"/>
</dbReference>
<reference evidence="2" key="1">
    <citation type="submission" date="2020-11" db="EMBL/GenBank/DDBJ databases">
        <authorList>
            <person name="Tran Van P."/>
        </authorList>
    </citation>
    <scope>NUCLEOTIDE SEQUENCE</scope>
</reference>
<dbReference type="GO" id="GO:0006915">
    <property type="term" value="P:apoptotic process"/>
    <property type="evidence" value="ECO:0007669"/>
    <property type="project" value="TreeGrafter"/>
</dbReference>
<dbReference type="GO" id="GO:0006508">
    <property type="term" value="P:proteolysis"/>
    <property type="evidence" value="ECO:0007669"/>
    <property type="project" value="InterPro"/>
</dbReference>
<comment type="similarity">
    <text evidence="1">Belongs to the peptidase C14A family.</text>
</comment>